<dbReference type="InterPro" id="IPR019752">
    <property type="entry name" value="Pyrv/ketoisovalerate_OxRed_cat"/>
</dbReference>
<evidence type="ECO:0000313" key="4">
    <source>
        <dbReference type="Proteomes" id="UP001243623"/>
    </source>
</evidence>
<gene>
    <name evidence="3" type="ORF">P3F81_09910</name>
</gene>
<dbReference type="Gene3D" id="3.40.920.10">
    <property type="entry name" value="Pyruvate-ferredoxin oxidoreductase, PFOR, domain III"/>
    <property type="match status" value="1"/>
</dbReference>
<dbReference type="Pfam" id="PF01558">
    <property type="entry name" value="POR"/>
    <property type="match status" value="1"/>
</dbReference>
<organism evidence="3 4">
    <name type="scientific">Selenobaculum gibii</name>
    <dbReference type="NCBI Taxonomy" id="3054208"/>
    <lineage>
        <taxon>Bacteria</taxon>
        <taxon>Bacillati</taxon>
        <taxon>Bacillota</taxon>
        <taxon>Negativicutes</taxon>
        <taxon>Selenomonadales</taxon>
        <taxon>Selenomonadaceae</taxon>
        <taxon>Selenobaculum</taxon>
    </lineage>
</organism>
<proteinExistence type="predicted"/>
<accession>A0A9Y2ESD0</accession>
<feature type="domain" description="Pyruvate/ketoisovalerate oxidoreductase catalytic" evidence="2">
    <location>
        <begin position="11"/>
        <end position="190"/>
    </location>
</feature>
<dbReference type="RefSeq" id="WP_147669993.1">
    <property type="nucleotide sequence ID" value="NZ_CP120678.1"/>
</dbReference>
<dbReference type="Proteomes" id="UP001243623">
    <property type="component" value="Chromosome"/>
</dbReference>
<dbReference type="PANTHER" id="PTHR43854:SF1">
    <property type="entry name" value="INDOLEPYRUVATE OXIDOREDUCTASE SUBUNIT IORB"/>
    <property type="match status" value="1"/>
</dbReference>
<dbReference type="PANTHER" id="PTHR43854">
    <property type="entry name" value="INDOLEPYRUVATE OXIDOREDUCTASE SUBUNIT IORB"/>
    <property type="match status" value="1"/>
</dbReference>
<dbReference type="InterPro" id="IPR002869">
    <property type="entry name" value="Pyrv_flavodox_OxRed_cen"/>
</dbReference>
<evidence type="ECO:0000256" key="1">
    <source>
        <dbReference type="ARBA" id="ARBA00023002"/>
    </source>
</evidence>
<evidence type="ECO:0000259" key="2">
    <source>
        <dbReference type="Pfam" id="PF01558"/>
    </source>
</evidence>
<reference evidence="3" key="1">
    <citation type="submission" date="2023-03" db="EMBL/GenBank/DDBJ databases">
        <title>Selenobaculum gbiensis gen. nov. sp. nov., a new bacterium isolated from the gut microbiota of IBD patient.</title>
        <authorList>
            <person name="Yeo S."/>
            <person name="Park H."/>
            <person name="Huh C.S."/>
        </authorList>
    </citation>
    <scope>NUCLEOTIDE SEQUENCE</scope>
    <source>
        <strain evidence="3">ICN-92133</strain>
    </source>
</reference>
<evidence type="ECO:0000313" key="3">
    <source>
        <dbReference type="EMBL" id="WIW70201.1"/>
    </source>
</evidence>
<name>A0A9Y2ESD0_9FIRM</name>
<keyword evidence="1" id="KW-0560">Oxidoreductase</keyword>
<protein>
    <submittedName>
        <fullName evidence="3">Indolepyruvate oxidoreductase subunit beta</fullName>
    </submittedName>
</protein>
<dbReference type="KEGG" id="sgbi:P3F81_09910"/>
<keyword evidence="4" id="KW-1185">Reference proteome</keyword>
<dbReference type="GO" id="GO:0016903">
    <property type="term" value="F:oxidoreductase activity, acting on the aldehyde or oxo group of donors"/>
    <property type="evidence" value="ECO:0007669"/>
    <property type="project" value="InterPro"/>
</dbReference>
<sequence length="199" mass="21142">MNLNCLLAGVGGQGTVLASKIIAQTAINQAYPAHTSETIGMAQRGGSVVSHVRLGQESCSPAIPKGQAEVVIGFEPAEAVRNISYLHNEGTVLLNVNPIMPVTASLGVGAYEVEKIIAFAKQQAKKVIVIDGNALCKKAGSAKVLNVIMLGVAIKAQLLPFTKADIIKTLEENLPPRFLELNRKAFDIGYSYDVRECAK</sequence>
<dbReference type="InterPro" id="IPR052198">
    <property type="entry name" value="IorB_Oxidoreductase"/>
</dbReference>
<dbReference type="EMBL" id="CP120678">
    <property type="protein sequence ID" value="WIW70201.1"/>
    <property type="molecule type" value="Genomic_DNA"/>
</dbReference>
<dbReference type="AlphaFoldDB" id="A0A9Y2ESD0"/>
<dbReference type="SUPFAM" id="SSF53323">
    <property type="entry name" value="Pyruvate-ferredoxin oxidoreductase, PFOR, domain III"/>
    <property type="match status" value="1"/>
</dbReference>